<dbReference type="RefSeq" id="WP_007001328.1">
    <property type="nucleotide sequence ID" value="NZ_JH992955.1"/>
</dbReference>
<keyword evidence="11" id="KW-0511">Multifunctional enzyme</keyword>
<dbReference type="GO" id="GO:0046872">
    <property type="term" value="F:metal ion binding"/>
    <property type="evidence" value="ECO:0007669"/>
    <property type="project" value="UniProtKB-KW"/>
</dbReference>
<evidence type="ECO:0000256" key="11">
    <source>
        <dbReference type="ARBA" id="ARBA00023268"/>
    </source>
</evidence>
<dbReference type="STRING" id="202789.GCA_001457435_00993"/>
<keyword evidence="6" id="KW-0548">Nucleotidyltransferase</keyword>
<evidence type="ECO:0000256" key="7">
    <source>
        <dbReference type="ARBA" id="ARBA00022723"/>
    </source>
</evidence>
<dbReference type="GO" id="GO:0009252">
    <property type="term" value="P:peptidoglycan biosynthetic process"/>
    <property type="evidence" value="ECO:0007669"/>
    <property type="project" value="UniProtKB-KW"/>
</dbReference>
<dbReference type="Pfam" id="PF12804">
    <property type="entry name" value="NTP_transf_3"/>
    <property type="match status" value="1"/>
</dbReference>
<protein>
    <submittedName>
        <fullName evidence="18">UDP-N-acetylglucosamine diphosphorylase/glucosamine-1-phosphate N-acetyltransferase</fullName>
    </submittedName>
</protein>
<dbReference type="InterPro" id="IPR029044">
    <property type="entry name" value="Nucleotide-diphossugar_trans"/>
</dbReference>
<keyword evidence="4" id="KW-0963">Cytoplasm</keyword>
<keyword evidence="5 18" id="KW-0808">Transferase</keyword>
<evidence type="ECO:0000256" key="14">
    <source>
        <dbReference type="ARBA" id="ARBA00048247"/>
    </source>
</evidence>
<keyword evidence="7" id="KW-0479">Metal-binding</keyword>
<dbReference type="PANTHER" id="PTHR43584">
    <property type="entry name" value="NUCLEOTIDYL TRANSFERASE"/>
    <property type="match status" value="1"/>
</dbReference>
<evidence type="ECO:0000259" key="17">
    <source>
        <dbReference type="Pfam" id="PF12804"/>
    </source>
</evidence>
<feature type="domain" description="MobA-like NTP transferase" evidence="17">
    <location>
        <begin position="7"/>
        <end position="131"/>
    </location>
</feature>
<dbReference type="GO" id="GO:0003977">
    <property type="term" value="F:UDP-N-acetylglucosamine diphosphorylase activity"/>
    <property type="evidence" value="ECO:0007669"/>
    <property type="project" value="UniProtKB-EC"/>
</dbReference>
<dbReference type="GO" id="GO:0008360">
    <property type="term" value="P:regulation of cell shape"/>
    <property type="evidence" value="ECO:0007669"/>
    <property type="project" value="UniProtKB-KW"/>
</dbReference>
<name>K9ECJ9_9ACTO</name>
<dbReference type="PATRIC" id="fig|883066.3.peg.1179"/>
<organism evidence="18 19">
    <name type="scientific">Actinobaculum massiliense ACS-171-V-Col2</name>
    <dbReference type="NCBI Taxonomy" id="883066"/>
    <lineage>
        <taxon>Bacteria</taxon>
        <taxon>Bacillati</taxon>
        <taxon>Actinomycetota</taxon>
        <taxon>Actinomycetes</taxon>
        <taxon>Actinomycetales</taxon>
        <taxon>Actinomycetaceae</taxon>
        <taxon>Actinobaculum</taxon>
    </lineage>
</organism>
<dbReference type="CDD" id="cd02540">
    <property type="entry name" value="GT2_GlmU_N_bac"/>
    <property type="match status" value="1"/>
</dbReference>
<comment type="similarity">
    <text evidence="3">In the N-terminal section; belongs to the N-acetylglucosamine-1-phosphate uridyltransferase family.</text>
</comment>
<dbReference type="HOGENOM" id="CLU_029499_15_0_11"/>
<comment type="similarity">
    <text evidence="2">In the C-terminal section; belongs to the transferase hexapeptide repeat family.</text>
</comment>
<evidence type="ECO:0000256" key="13">
    <source>
        <dbReference type="ARBA" id="ARBA00023316"/>
    </source>
</evidence>
<keyword evidence="12" id="KW-0012">Acyltransferase</keyword>
<keyword evidence="10" id="KW-0573">Peptidoglycan synthesis</keyword>
<evidence type="ECO:0000256" key="2">
    <source>
        <dbReference type="ARBA" id="ARBA00007707"/>
    </source>
</evidence>
<evidence type="ECO:0000256" key="9">
    <source>
        <dbReference type="ARBA" id="ARBA00022960"/>
    </source>
</evidence>
<proteinExistence type="inferred from homology"/>
<evidence type="ECO:0000256" key="8">
    <source>
        <dbReference type="ARBA" id="ARBA00022842"/>
    </source>
</evidence>
<keyword evidence="8" id="KW-0460">Magnesium</keyword>
<evidence type="ECO:0000256" key="5">
    <source>
        <dbReference type="ARBA" id="ARBA00022679"/>
    </source>
</evidence>
<dbReference type="Gene3D" id="3.90.550.10">
    <property type="entry name" value="Spore Coat Polysaccharide Biosynthesis Protein SpsA, Chain A"/>
    <property type="match status" value="1"/>
</dbReference>
<evidence type="ECO:0000256" key="3">
    <source>
        <dbReference type="ARBA" id="ARBA00007947"/>
    </source>
</evidence>
<comment type="cofactor">
    <cofactor evidence="1">
        <name>Mg(2+)</name>
        <dbReference type="ChEBI" id="CHEBI:18420"/>
    </cofactor>
</comment>
<comment type="function">
    <text evidence="16">Catalyzes the last two sequential reactions in the de novo biosynthetic pathway for UDP-N-acetylglucosamine (UDP-GlcNAc). The C-terminal domain catalyzes the transfer of acetyl group from acetyl coenzyme A to glucosamine-1-phosphate (GlcN-1-P) to produce N-acetylglucosamine-1-phosphate (GlcNAc-1-P), which is converted into UDP-GlcNAc by the transfer of uridine 5-monophosphate (from uridine 5-triphosphate), a reaction catalyzed by the N-terminal domain.</text>
</comment>
<dbReference type="InterPro" id="IPR011004">
    <property type="entry name" value="Trimer_LpxA-like_sf"/>
</dbReference>
<reference evidence="18 19" key="1">
    <citation type="submission" date="2012-09" db="EMBL/GenBank/DDBJ databases">
        <title>The Genome Sequence of Actinobaculum massiliae ACS-171-V-COL2.</title>
        <authorList>
            <consortium name="The Broad Institute Genome Sequencing Platform"/>
            <person name="Earl A."/>
            <person name="Ward D."/>
            <person name="Feldgarden M."/>
            <person name="Gevers D."/>
            <person name="Saerens B."/>
            <person name="Vaneechoutte M."/>
            <person name="Walker B."/>
            <person name="Young S.K."/>
            <person name="Zeng Q."/>
            <person name="Gargeya S."/>
            <person name="Fitzgerald M."/>
            <person name="Haas B."/>
            <person name="Abouelleil A."/>
            <person name="Alvarado L."/>
            <person name="Arachchi H.M."/>
            <person name="Berlin A."/>
            <person name="Chapman S.B."/>
            <person name="Goldberg J."/>
            <person name="Griggs A."/>
            <person name="Gujja S."/>
            <person name="Hansen M."/>
            <person name="Howarth C."/>
            <person name="Imamovic A."/>
            <person name="Larimer J."/>
            <person name="McCowen C."/>
            <person name="Montmayeur A."/>
            <person name="Murphy C."/>
            <person name="Neiman D."/>
            <person name="Pearson M."/>
            <person name="Priest M."/>
            <person name="Roberts A."/>
            <person name="Saif S."/>
            <person name="Shea T."/>
            <person name="Sisk P."/>
            <person name="Sykes S."/>
            <person name="Wortman J."/>
            <person name="Nusbaum C."/>
            <person name="Birren B."/>
        </authorList>
    </citation>
    <scope>NUCLEOTIDE SEQUENCE [LARGE SCALE GENOMIC DNA]</scope>
    <source>
        <strain evidence="19">ACS-171-V-Col2</strain>
    </source>
</reference>
<dbReference type="SUPFAM" id="SSF53448">
    <property type="entry name" value="Nucleotide-diphospho-sugar transferases"/>
    <property type="match status" value="1"/>
</dbReference>
<comment type="caution">
    <text evidence="18">The sequence shown here is derived from an EMBL/GenBank/DDBJ whole genome shotgun (WGS) entry which is preliminary data.</text>
</comment>
<dbReference type="InterPro" id="IPR050065">
    <property type="entry name" value="GlmU-like"/>
</dbReference>
<evidence type="ECO:0000256" key="15">
    <source>
        <dbReference type="ARBA" id="ARBA00048493"/>
    </source>
</evidence>
<dbReference type="Gene3D" id="2.160.10.10">
    <property type="entry name" value="Hexapeptide repeat proteins"/>
    <property type="match status" value="1"/>
</dbReference>
<evidence type="ECO:0000256" key="12">
    <source>
        <dbReference type="ARBA" id="ARBA00023315"/>
    </source>
</evidence>
<dbReference type="Proteomes" id="UP000009888">
    <property type="component" value="Unassembled WGS sequence"/>
</dbReference>
<evidence type="ECO:0000256" key="6">
    <source>
        <dbReference type="ARBA" id="ARBA00022695"/>
    </source>
</evidence>
<dbReference type="AlphaFoldDB" id="K9ECJ9"/>
<keyword evidence="13" id="KW-0961">Cell wall biogenesis/degradation</keyword>
<dbReference type="GO" id="GO:0019134">
    <property type="term" value="F:glucosamine-1-phosphate N-acetyltransferase activity"/>
    <property type="evidence" value="ECO:0007669"/>
    <property type="project" value="UniProtKB-EC"/>
</dbReference>
<keyword evidence="9" id="KW-0133">Cell shape</keyword>
<comment type="catalytic activity">
    <reaction evidence="15">
        <text>N-acetyl-alpha-D-glucosamine 1-phosphate + UTP + H(+) = UDP-N-acetyl-alpha-D-glucosamine + diphosphate</text>
        <dbReference type="Rhea" id="RHEA:13509"/>
        <dbReference type="ChEBI" id="CHEBI:15378"/>
        <dbReference type="ChEBI" id="CHEBI:33019"/>
        <dbReference type="ChEBI" id="CHEBI:46398"/>
        <dbReference type="ChEBI" id="CHEBI:57705"/>
        <dbReference type="ChEBI" id="CHEBI:57776"/>
        <dbReference type="EC" id="2.7.7.23"/>
    </reaction>
</comment>
<evidence type="ECO:0000256" key="1">
    <source>
        <dbReference type="ARBA" id="ARBA00001946"/>
    </source>
</evidence>
<evidence type="ECO:0000313" key="18">
    <source>
        <dbReference type="EMBL" id="EKU94984.1"/>
    </source>
</evidence>
<dbReference type="EMBL" id="AGWL01000006">
    <property type="protein sequence ID" value="EKU94984.1"/>
    <property type="molecule type" value="Genomic_DNA"/>
</dbReference>
<dbReference type="eggNOG" id="COG1207">
    <property type="taxonomic scope" value="Bacteria"/>
</dbReference>
<evidence type="ECO:0000256" key="16">
    <source>
        <dbReference type="ARBA" id="ARBA00049628"/>
    </source>
</evidence>
<evidence type="ECO:0000256" key="4">
    <source>
        <dbReference type="ARBA" id="ARBA00022490"/>
    </source>
</evidence>
<accession>K9ECJ9</accession>
<dbReference type="GO" id="GO:0071555">
    <property type="term" value="P:cell wall organization"/>
    <property type="evidence" value="ECO:0007669"/>
    <property type="project" value="UniProtKB-KW"/>
</dbReference>
<gene>
    <name evidence="18" type="ORF">HMPREF9233_01122</name>
</gene>
<evidence type="ECO:0000313" key="19">
    <source>
        <dbReference type="Proteomes" id="UP000009888"/>
    </source>
</evidence>
<evidence type="ECO:0000256" key="10">
    <source>
        <dbReference type="ARBA" id="ARBA00022984"/>
    </source>
</evidence>
<sequence length="309" mass="32370">MENPAAVIILAAGKGTRMNSATPKVLHEMCGRTLLGHAIAAARGVEPENVVVVVRHERDLVAGHATAVDPGVIIADQDEIKGTGRAVWCGLNALPADVSGPVLVMAGDTPLLSADVLCELYAHHAGNAATVLSAIVPDATGYGRIVRDEAGAICGIVEHRDASEEQLQIHEVNTSTYVFDAEFLRSSLETLGTDNAQGEMYLTDVIAKAYAAGAGVGSYVAPDYRVAEGANDLVQLAALRADMNRRIGEKWMRAGVTIIDPASAWIDVSVELEADAVVEPFTILRGATRVESGAHAGPGVFVDTQITAD</sequence>
<comment type="catalytic activity">
    <reaction evidence="14">
        <text>alpha-D-glucosamine 1-phosphate + acetyl-CoA = N-acetyl-alpha-D-glucosamine 1-phosphate + CoA + H(+)</text>
        <dbReference type="Rhea" id="RHEA:13725"/>
        <dbReference type="ChEBI" id="CHEBI:15378"/>
        <dbReference type="ChEBI" id="CHEBI:57287"/>
        <dbReference type="ChEBI" id="CHEBI:57288"/>
        <dbReference type="ChEBI" id="CHEBI:57776"/>
        <dbReference type="ChEBI" id="CHEBI:58516"/>
        <dbReference type="EC" id="2.3.1.157"/>
    </reaction>
</comment>
<keyword evidence="19" id="KW-1185">Reference proteome</keyword>
<dbReference type="SUPFAM" id="SSF51161">
    <property type="entry name" value="Trimeric LpxA-like enzymes"/>
    <property type="match status" value="1"/>
</dbReference>
<dbReference type="InterPro" id="IPR025877">
    <property type="entry name" value="MobA-like_NTP_Trfase"/>
</dbReference>
<dbReference type="PANTHER" id="PTHR43584:SF3">
    <property type="entry name" value="BIFUNCTIONAL PROTEIN GLMU"/>
    <property type="match status" value="1"/>
</dbReference>